<proteinExistence type="predicted"/>
<sequence>MKFNALASKAAKGPAPLEHGGAIEVEDLIRFVLEHGSDGAAEIERLCALHGWREAFQYNADGTHFAPMAPWARACAAFGYGGVAGLRPLLDDVPMATYAIAVLEEVRSEASVDALLAFCQRADFSQADPMLAPWRALAALNVLLSFDNGVVVPAPTQQSLLQVVRRACEQAPTAHGRSLALYAARGASVAGALDWLQSLALEDAELMAARKVVLKRLRQRL</sequence>
<accession>A0AAI9C4Z2</accession>
<dbReference type="AlphaFoldDB" id="A0AAI9C4Z2"/>
<dbReference type="Proteomes" id="UP001218208">
    <property type="component" value="Unassembled WGS sequence"/>
</dbReference>
<organism evidence="1 2">
    <name type="scientific">Stenotrophomonas maltophilia</name>
    <name type="common">Pseudomonas maltophilia</name>
    <name type="synonym">Xanthomonas maltophilia</name>
    <dbReference type="NCBI Taxonomy" id="40324"/>
    <lineage>
        <taxon>Bacteria</taxon>
        <taxon>Pseudomonadati</taxon>
        <taxon>Pseudomonadota</taxon>
        <taxon>Gammaproteobacteria</taxon>
        <taxon>Lysobacterales</taxon>
        <taxon>Lysobacteraceae</taxon>
        <taxon>Stenotrophomonas</taxon>
        <taxon>Stenotrophomonas maltophilia group</taxon>
    </lineage>
</organism>
<reference evidence="1" key="1">
    <citation type="submission" date="2022-07" db="EMBL/GenBank/DDBJ databases">
        <authorList>
            <consortium name="DAFM: The Division of Animal and Food Microbiology"/>
        </authorList>
    </citation>
    <scope>NUCLEOTIDE SEQUENCE</scope>
    <source>
        <strain evidence="1">19MO01SH01-2</strain>
    </source>
</reference>
<dbReference type="RefSeq" id="WP_110711671.1">
    <property type="nucleotide sequence ID" value="NZ_CP029773.1"/>
</dbReference>
<name>A0AAI9C4Z2_STEMA</name>
<gene>
    <name evidence="1" type="ORF">QEG23_003773</name>
</gene>
<evidence type="ECO:0000313" key="2">
    <source>
        <dbReference type="Proteomes" id="UP001218208"/>
    </source>
</evidence>
<protein>
    <submittedName>
        <fullName evidence="1">Uncharacterized protein</fullName>
    </submittedName>
</protein>
<comment type="caution">
    <text evidence="1">The sequence shown here is derived from an EMBL/GenBank/DDBJ whole genome shotgun (WGS) entry which is preliminary data.</text>
</comment>
<evidence type="ECO:0000313" key="1">
    <source>
        <dbReference type="EMBL" id="EKT4094221.1"/>
    </source>
</evidence>
<dbReference type="EMBL" id="ABLOJW010000025">
    <property type="protein sequence ID" value="EKT4094221.1"/>
    <property type="molecule type" value="Genomic_DNA"/>
</dbReference>